<keyword evidence="3" id="KW-1185">Reference proteome</keyword>
<name>A0A853AUR6_9PSEU</name>
<gene>
    <name evidence="2" type="ORF">HNR68_005030</name>
</gene>
<dbReference type="GO" id="GO:0019441">
    <property type="term" value="P:L-tryptophan catabolic process to kynurenine"/>
    <property type="evidence" value="ECO:0007669"/>
    <property type="project" value="InterPro"/>
</dbReference>
<dbReference type="GO" id="GO:0004061">
    <property type="term" value="F:arylformamidase activity"/>
    <property type="evidence" value="ECO:0007669"/>
    <property type="project" value="InterPro"/>
</dbReference>
<dbReference type="InterPro" id="IPR007325">
    <property type="entry name" value="KFase/CYL"/>
</dbReference>
<comment type="caution">
    <text evidence="2">The sequence shown here is derived from an EMBL/GenBank/DDBJ whole genome shotgun (WGS) entry which is preliminary data.</text>
</comment>
<evidence type="ECO:0000313" key="3">
    <source>
        <dbReference type="Proteomes" id="UP000587002"/>
    </source>
</evidence>
<dbReference type="EMBL" id="JACCFJ010000001">
    <property type="protein sequence ID" value="NYI86400.1"/>
    <property type="molecule type" value="Genomic_DNA"/>
</dbReference>
<dbReference type="SUPFAM" id="SSF102198">
    <property type="entry name" value="Putative cyclase"/>
    <property type="match status" value="1"/>
</dbReference>
<dbReference type="InterPro" id="IPR037175">
    <property type="entry name" value="KFase_sf"/>
</dbReference>
<proteinExistence type="predicted"/>
<dbReference type="Pfam" id="PF04199">
    <property type="entry name" value="Cyclase"/>
    <property type="match status" value="1"/>
</dbReference>
<evidence type="ECO:0000313" key="2">
    <source>
        <dbReference type="EMBL" id="NYI86400.1"/>
    </source>
</evidence>
<reference evidence="2 3" key="1">
    <citation type="submission" date="2020-07" db="EMBL/GenBank/DDBJ databases">
        <title>Sequencing the genomes of 1000 actinobacteria strains.</title>
        <authorList>
            <person name="Klenk H.-P."/>
        </authorList>
    </citation>
    <scope>NUCLEOTIDE SEQUENCE [LARGE SCALE GENOMIC DNA]</scope>
    <source>
        <strain evidence="2 3">DSM 44065</strain>
    </source>
</reference>
<dbReference type="Gene3D" id="3.50.30.50">
    <property type="entry name" value="Putative cyclase"/>
    <property type="match status" value="1"/>
</dbReference>
<protein>
    <submittedName>
        <fullName evidence="2">Kynurenine formamidase</fullName>
    </submittedName>
</protein>
<organism evidence="2 3">
    <name type="scientific">Saccharopolyspora hordei</name>
    <dbReference type="NCBI Taxonomy" id="1838"/>
    <lineage>
        <taxon>Bacteria</taxon>
        <taxon>Bacillati</taxon>
        <taxon>Actinomycetota</taxon>
        <taxon>Actinomycetes</taxon>
        <taxon>Pseudonocardiales</taxon>
        <taxon>Pseudonocardiaceae</taxon>
        <taxon>Saccharopolyspora</taxon>
    </lineage>
</organism>
<dbReference type="PANTHER" id="PTHR34861">
    <property type="match status" value="1"/>
</dbReference>
<accession>A0A853AUR6</accession>
<dbReference type="AlphaFoldDB" id="A0A853AUR6"/>
<dbReference type="Proteomes" id="UP000587002">
    <property type="component" value="Unassembled WGS sequence"/>
</dbReference>
<feature type="region of interest" description="Disordered" evidence="1">
    <location>
        <begin position="149"/>
        <end position="180"/>
    </location>
</feature>
<dbReference type="PANTHER" id="PTHR34861:SF10">
    <property type="entry name" value="CYCLASE"/>
    <property type="match status" value="1"/>
</dbReference>
<feature type="region of interest" description="Disordered" evidence="1">
    <location>
        <begin position="1"/>
        <end position="21"/>
    </location>
</feature>
<dbReference type="RefSeq" id="WP_343050401.1">
    <property type="nucleotide sequence ID" value="NZ_BAABFH010000001.1"/>
</dbReference>
<evidence type="ECO:0000256" key="1">
    <source>
        <dbReference type="SAM" id="MobiDB-lite"/>
    </source>
</evidence>
<sequence length="360" mass="38560">MEEDVVMPRWQQRPPGSNWGDFGGDDVLGRLNLIGAEQVRKGIDAVEEGRVFSLSLPLDRPGGTVLNPNRFPPVVRPSLRSGEVNFNCSMSVAIPGASDVMSDDLVVLHTQYSTQWDAFGHAGALFDADDDGEPEQVYYNGWRAGTDVVGPESPDSAGISSLGRVEGASEGAASTSDAGPVDISHMARHGVQGRAVLVDLEAHLGGQRAIVGFEEFAQVLQADRIVVEPGDILVLHTGFARGLVEADTRPTAEQLYVGAVLDGSDLELQKWITDSGVAAIAADNYAVEAFPPVQQEQGQPALPLHELCLFRLGVHLGELWWLSELAEHLRKRGRSRFLLTAPPLRLPGATGSPLTPIATV</sequence>